<reference evidence="7 8" key="1">
    <citation type="submission" date="2018-04" db="EMBL/GenBank/DDBJ databases">
        <title>Genomic Encyclopedia of Type Strains, Phase IV (KMG-IV): sequencing the most valuable type-strain genomes for metagenomic binning, comparative biology and taxonomic classification.</title>
        <authorList>
            <person name="Goeker M."/>
        </authorList>
    </citation>
    <scope>NUCLEOTIDE SEQUENCE [LARGE SCALE GENOMIC DNA]</scope>
    <source>
        <strain evidence="7 8">DSM 28795</strain>
    </source>
</reference>
<keyword evidence="4 5" id="KW-0413">Isomerase</keyword>
<feature type="binding site" evidence="5">
    <location>
        <position position="59"/>
    </location>
    <ligand>
        <name>K(+)</name>
        <dbReference type="ChEBI" id="CHEBI:29103"/>
    </ligand>
</feature>
<dbReference type="InterPro" id="IPR036652">
    <property type="entry name" value="YjeF_N_dom_sf"/>
</dbReference>
<dbReference type="AlphaFoldDB" id="A0A2U1D9T1"/>
<gene>
    <name evidence="5" type="primary">nnrE</name>
    <name evidence="7" type="ORF">C7384_10447</name>
</gene>
<comment type="caution">
    <text evidence="7">The sequence shown here is derived from an EMBL/GenBank/DDBJ whole genome shotgun (WGS) entry which is preliminary data.</text>
</comment>
<comment type="catalytic activity">
    <reaction evidence="5">
        <text>(6R)-NADPHX = (6S)-NADPHX</text>
        <dbReference type="Rhea" id="RHEA:32227"/>
        <dbReference type="ChEBI" id="CHEBI:64076"/>
        <dbReference type="ChEBI" id="CHEBI:64077"/>
        <dbReference type="EC" id="5.1.99.6"/>
    </reaction>
</comment>
<evidence type="ECO:0000313" key="7">
    <source>
        <dbReference type="EMBL" id="PVY84302.1"/>
    </source>
</evidence>
<dbReference type="EMBL" id="QEKT01000004">
    <property type="protein sequence ID" value="PVY84302.1"/>
    <property type="molecule type" value="Genomic_DNA"/>
</dbReference>
<protein>
    <recommendedName>
        <fullName evidence="5">NAD(P)H-hydrate epimerase</fullName>
        <ecNumber evidence="5">5.1.99.6</ecNumber>
    </recommendedName>
    <alternativeName>
        <fullName evidence="5">NAD(P)HX epimerase</fullName>
    </alternativeName>
</protein>
<evidence type="ECO:0000256" key="2">
    <source>
        <dbReference type="ARBA" id="ARBA00022958"/>
    </source>
</evidence>
<keyword evidence="7" id="KW-0418">Kinase</keyword>
<comment type="catalytic activity">
    <reaction evidence="5">
        <text>(6R)-NADHX = (6S)-NADHX</text>
        <dbReference type="Rhea" id="RHEA:32215"/>
        <dbReference type="ChEBI" id="CHEBI:64074"/>
        <dbReference type="ChEBI" id="CHEBI:64075"/>
        <dbReference type="EC" id="5.1.99.6"/>
    </reaction>
</comment>
<comment type="caution">
    <text evidence="5">Lacks conserved residue(s) required for the propagation of feature annotation.</text>
</comment>
<dbReference type="GO" id="GO:0031087">
    <property type="term" value="P:deadenylation-independent decapping of nuclear-transcribed mRNA"/>
    <property type="evidence" value="ECO:0007669"/>
    <property type="project" value="TreeGrafter"/>
</dbReference>
<dbReference type="Pfam" id="PF03853">
    <property type="entry name" value="YjeF_N"/>
    <property type="match status" value="1"/>
</dbReference>
<keyword evidence="8" id="KW-1185">Reference proteome</keyword>
<evidence type="ECO:0000256" key="4">
    <source>
        <dbReference type="ARBA" id="ARBA00023235"/>
    </source>
</evidence>
<keyword evidence="2 5" id="KW-0630">Potassium</keyword>
<dbReference type="GO" id="GO:0016301">
    <property type="term" value="F:kinase activity"/>
    <property type="evidence" value="ECO:0007669"/>
    <property type="project" value="UniProtKB-KW"/>
</dbReference>
<dbReference type="GO" id="GO:0000166">
    <property type="term" value="F:nucleotide binding"/>
    <property type="evidence" value="ECO:0007669"/>
    <property type="project" value="UniProtKB-KW"/>
</dbReference>
<keyword evidence="3 5" id="KW-0520">NAD</keyword>
<feature type="binding site" evidence="5">
    <location>
        <begin position="124"/>
        <end position="130"/>
    </location>
    <ligand>
        <name>(6S)-NADPHX</name>
        <dbReference type="ChEBI" id="CHEBI:64076"/>
    </ligand>
</feature>
<dbReference type="RefSeq" id="WP_089939107.1">
    <property type="nucleotide sequence ID" value="NZ_CAKOEW010000009.1"/>
</dbReference>
<accession>A0A2U1D9T1</accession>
<name>A0A2U1D9T1_9LACO</name>
<dbReference type="OrthoDB" id="9806925at2"/>
<dbReference type="EC" id="5.1.99.6" evidence="5"/>
<comment type="similarity">
    <text evidence="5">Belongs to the NnrE/AIBP family.</text>
</comment>
<evidence type="ECO:0000313" key="8">
    <source>
        <dbReference type="Proteomes" id="UP000245433"/>
    </source>
</evidence>
<keyword evidence="5" id="KW-0547">Nucleotide-binding</keyword>
<keyword evidence="1 5" id="KW-0521">NADP</keyword>
<feature type="binding site" evidence="5">
    <location>
        <begin position="58"/>
        <end position="62"/>
    </location>
    <ligand>
        <name>(6S)-NADPHX</name>
        <dbReference type="ChEBI" id="CHEBI:64076"/>
    </ligand>
</feature>
<dbReference type="SUPFAM" id="SSF64153">
    <property type="entry name" value="YjeF N-terminal domain-like"/>
    <property type="match status" value="1"/>
</dbReference>
<dbReference type="GO" id="GO:0003729">
    <property type="term" value="F:mRNA binding"/>
    <property type="evidence" value="ECO:0007669"/>
    <property type="project" value="TreeGrafter"/>
</dbReference>
<keyword evidence="7" id="KW-0808">Transferase</keyword>
<dbReference type="GO" id="GO:0033962">
    <property type="term" value="P:P-body assembly"/>
    <property type="evidence" value="ECO:0007669"/>
    <property type="project" value="TreeGrafter"/>
</dbReference>
<evidence type="ECO:0000256" key="3">
    <source>
        <dbReference type="ARBA" id="ARBA00023027"/>
    </source>
</evidence>
<dbReference type="Gene3D" id="3.40.50.10260">
    <property type="entry name" value="YjeF N-terminal domain"/>
    <property type="match status" value="1"/>
</dbReference>
<evidence type="ECO:0000256" key="1">
    <source>
        <dbReference type="ARBA" id="ARBA00022857"/>
    </source>
</evidence>
<dbReference type="InterPro" id="IPR004443">
    <property type="entry name" value="YjeF_N_dom"/>
</dbReference>
<dbReference type="HAMAP" id="MF_01966">
    <property type="entry name" value="NADHX_epimerase"/>
    <property type="match status" value="1"/>
</dbReference>
<comment type="cofactor">
    <cofactor evidence="5">
        <name>K(+)</name>
        <dbReference type="ChEBI" id="CHEBI:29103"/>
    </cofactor>
    <text evidence="5">Binds 1 potassium ion per subunit.</text>
</comment>
<proteinExistence type="inferred from homology"/>
<dbReference type="PANTHER" id="PTHR13612:SF0">
    <property type="entry name" value="ENHANCER OF MRNA-DECAPPING PROTEIN 3"/>
    <property type="match status" value="1"/>
</dbReference>
<dbReference type="GO" id="GO:0052856">
    <property type="term" value="F:NAD(P)HX epimerase activity"/>
    <property type="evidence" value="ECO:0007669"/>
    <property type="project" value="UniProtKB-UniRule"/>
</dbReference>
<dbReference type="PANTHER" id="PTHR13612">
    <property type="entry name" value="ENHANCER OF MRNA-DECAPPING PROTEIN 3"/>
    <property type="match status" value="1"/>
</dbReference>
<feature type="binding site" evidence="5">
    <location>
        <position position="120"/>
    </location>
    <ligand>
        <name>K(+)</name>
        <dbReference type="ChEBI" id="CHEBI:29103"/>
    </ligand>
</feature>
<dbReference type="PROSITE" id="PS51385">
    <property type="entry name" value="YJEF_N"/>
    <property type="match status" value="1"/>
</dbReference>
<dbReference type="GO" id="GO:0000932">
    <property type="term" value="C:P-body"/>
    <property type="evidence" value="ECO:0007669"/>
    <property type="project" value="TreeGrafter"/>
</dbReference>
<keyword evidence="5" id="KW-0479">Metal-binding</keyword>
<feature type="binding site" evidence="5">
    <location>
        <position position="156"/>
    </location>
    <ligand>
        <name>K(+)</name>
        <dbReference type="ChEBI" id="CHEBI:29103"/>
    </ligand>
</feature>
<evidence type="ECO:0000256" key="5">
    <source>
        <dbReference type="HAMAP-Rule" id="MF_01966"/>
    </source>
</evidence>
<organism evidence="7 8">
    <name type="scientific">Convivina intestini</name>
    <dbReference type="NCBI Taxonomy" id="1505726"/>
    <lineage>
        <taxon>Bacteria</taxon>
        <taxon>Bacillati</taxon>
        <taxon>Bacillota</taxon>
        <taxon>Bacilli</taxon>
        <taxon>Lactobacillales</taxon>
        <taxon>Lactobacillaceae</taxon>
        <taxon>Convivina</taxon>
    </lineage>
</organism>
<comment type="function">
    <text evidence="5">Catalyzes the epimerization of the S- and R-forms of NAD(P)HX, a damaged form of NAD(P)H that is a result of enzymatic or heat-dependent hydration. This is a prerequisite for the S-specific NAD(P)H-hydrate dehydratase to allow the repair of both epimers of NAD(P)HX.</text>
</comment>
<dbReference type="Proteomes" id="UP000245433">
    <property type="component" value="Unassembled WGS sequence"/>
</dbReference>
<feature type="domain" description="YjeF N-terminal" evidence="6">
    <location>
        <begin position="10"/>
        <end position="210"/>
    </location>
</feature>
<dbReference type="GO" id="GO:0046872">
    <property type="term" value="F:metal ion binding"/>
    <property type="evidence" value="ECO:0007669"/>
    <property type="project" value="UniProtKB-KW"/>
</dbReference>
<feature type="binding site" evidence="5">
    <location>
        <position position="153"/>
    </location>
    <ligand>
        <name>(6S)-NADPHX</name>
        <dbReference type="ChEBI" id="CHEBI:64076"/>
    </ligand>
</feature>
<dbReference type="NCBIfam" id="TIGR00197">
    <property type="entry name" value="yjeF_nterm"/>
    <property type="match status" value="1"/>
</dbReference>
<sequence length="214" mass="22915">MTQFVTTTEMLTLEDYTMNDFEIPQEVLIERAAIAVQEVIGAGSFNLSHILVLVGLGNNGADGIALGRLLHQQGLSVALQFVGNLNRAKASVHKQLEIAKHCGLHPSEKSDFKEATLIVDAIFGTGLNNPLPEGLQKMMKAANHIDNDVIAIDTPTGINPNTGEVMGAALKAHTTVALGYPKIGLRKNQGRKYCGDLVVKDIGVLTPDTFAFSL</sequence>
<evidence type="ECO:0000259" key="6">
    <source>
        <dbReference type="PROSITE" id="PS51385"/>
    </source>
</evidence>